<proteinExistence type="predicted"/>
<comment type="caution">
    <text evidence="1">The sequence shown here is derived from an EMBL/GenBank/DDBJ whole genome shotgun (WGS) entry which is preliminary data.</text>
</comment>
<dbReference type="InterPro" id="IPR033856">
    <property type="entry name" value="Trp_halogen"/>
</dbReference>
<dbReference type="SUPFAM" id="SSF51905">
    <property type="entry name" value="FAD/NAD(P)-binding domain"/>
    <property type="match status" value="1"/>
</dbReference>
<evidence type="ECO:0000313" key="2">
    <source>
        <dbReference type="Proteomes" id="UP001230685"/>
    </source>
</evidence>
<dbReference type="EMBL" id="JAUUDS010000002">
    <property type="protein sequence ID" value="MDP1026985.1"/>
    <property type="molecule type" value="Genomic_DNA"/>
</dbReference>
<organism evidence="1 2">
    <name type="scientific">Sphingomonas aurea</name>
    <dbReference type="NCBI Taxonomy" id="3063994"/>
    <lineage>
        <taxon>Bacteria</taxon>
        <taxon>Pseudomonadati</taxon>
        <taxon>Pseudomonadota</taxon>
        <taxon>Alphaproteobacteria</taxon>
        <taxon>Sphingomonadales</taxon>
        <taxon>Sphingomonadaceae</taxon>
        <taxon>Sphingomonas</taxon>
    </lineage>
</organism>
<dbReference type="PANTHER" id="PTHR43747:SF4">
    <property type="entry name" value="FLAVIN-DEPENDENT TRYPTOPHAN HALOGENASE"/>
    <property type="match status" value="1"/>
</dbReference>
<protein>
    <submittedName>
        <fullName evidence="1">Tryptophan 7-halogenase</fullName>
    </submittedName>
</protein>
<dbReference type="RefSeq" id="WP_305172636.1">
    <property type="nucleotide sequence ID" value="NZ_JAUUDS010000002.1"/>
</dbReference>
<keyword evidence="2" id="KW-1185">Reference proteome</keyword>
<dbReference type="InterPro" id="IPR006905">
    <property type="entry name" value="Flavin_halogenase"/>
</dbReference>
<dbReference type="InterPro" id="IPR050816">
    <property type="entry name" value="Flavin-dep_Halogenase_NPB"/>
</dbReference>
<name>A0ABT9EJ59_9SPHN</name>
<dbReference type="PIRSF" id="PIRSF011396">
    <property type="entry name" value="Trp_halogenase"/>
    <property type="match status" value="1"/>
</dbReference>
<sequence>MTEGVEDGRGFRVVVVGGGSAGWIAACRIAAAHEDASVTLIESPTTPPIGVGEGTWPTMRNTLARIGIAEADFIREADAALKQGARFVGWTHGGEDAYYHPLNPPIGAGEVDLASRWVDGGGGNTSFADCVDFQASLCDAGLAPKKITSPQFSGIANYAYHLDAGKFAELLRRHGTERLGVRHIRQDVTTVDQAENGDITALHLADGSLQAGDLFVDCSGFKGLLIGGVYGVGLRDRSDVLFADRALALQVPYDTPDAPITCHTVSTAQSAGWIWDIGLWSRRGIGHVYSSAHISDDEAERQLRAYVGPQAEGLTARRLTINAGQRRIFWQNNCVAVGLSAGFLEPLEASSLMLVEVAVDAIADRLPRTPAAMRVAARQFNAAFDHHWERVVEFLKLHYVLTRRTDSDFWRDNVAATSVPDGLADRLELWRAHPPGPADFPHAPEVFGWPSYQYVLHGMDFETRYAEFAPPARHAKADRLIARAAGMKAEAARALPRHRELLRAIRDHGLQAV</sequence>
<evidence type="ECO:0000313" key="1">
    <source>
        <dbReference type="EMBL" id="MDP1026985.1"/>
    </source>
</evidence>
<reference evidence="1 2" key="1">
    <citation type="submission" date="2023-07" db="EMBL/GenBank/DDBJ databases">
        <authorList>
            <person name="Kim M.K."/>
        </authorList>
    </citation>
    <scope>NUCLEOTIDE SEQUENCE [LARGE SCALE GENOMIC DNA]</scope>
    <source>
        <strain evidence="1 2">KR1UV-12</strain>
    </source>
</reference>
<dbReference type="InterPro" id="IPR036188">
    <property type="entry name" value="FAD/NAD-bd_sf"/>
</dbReference>
<dbReference type="PANTHER" id="PTHR43747">
    <property type="entry name" value="FAD-BINDING PROTEIN"/>
    <property type="match status" value="1"/>
</dbReference>
<dbReference type="Pfam" id="PF04820">
    <property type="entry name" value="Trp_halogenase"/>
    <property type="match status" value="1"/>
</dbReference>
<accession>A0ABT9EJ59</accession>
<dbReference type="Proteomes" id="UP001230685">
    <property type="component" value="Unassembled WGS sequence"/>
</dbReference>
<gene>
    <name evidence="1" type="ORF">Q5H91_07160</name>
</gene>
<dbReference type="Gene3D" id="3.50.50.60">
    <property type="entry name" value="FAD/NAD(P)-binding domain"/>
    <property type="match status" value="1"/>
</dbReference>